<keyword evidence="1" id="KW-0805">Transcription regulation</keyword>
<evidence type="ECO:0000256" key="3">
    <source>
        <dbReference type="ARBA" id="ARBA00023163"/>
    </source>
</evidence>
<accession>A0A930VZS4</accession>
<dbReference type="CDD" id="cd07377">
    <property type="entry name" value="WHTH_GntR"/>
    <property type="match status" value="1"/>
</dbReference>
<dbReference type="Gene3D" id="1.10.10.10">
    <property type="entry name" value="Winged helix-like DNA-binding domain superfamily/Winged helix DNA-binding domain"/>
    <property type="match status" value="1"/>
</dbReference>
<dbReference type="InterPro" id="IPR036388">
    <property type="entry name" value="WH-like_DNA-bd_sf"/>
</dbReference>
<dbReference type="Gene3D" id="3.40.1410.10">
    <property type="entry name" value="Chorismate lyase-like"/>
    <property type="match status" value="1"/>
</dbReference>
<dbReference type="InterPro" id="IPR050679">
    <property type="entry name" value="Bact_HTH_transcr_reg"/>
</dbReference>
<dbReference type="SUPFAM" id="SSF64288">
    <property type="entry name" value="Chorismate lyase-like"/>
    <property type="match status" value="1"/>
</dbReference>
<gene>
    <name evidence="5" type="ORF">HXK23_01295</name>
</gene>
<dbReference type="Pfam" id="PF00392">
    <property type="entry name" value="GntR"/>
    <property type="match status" value="1"/>
</dbReference>
<dbReference type="SMART" id="SM00345">
    <property type="entry name" value="HTH_GNTR"/>
    <property type="match status" value="1"/>
</dbReference>
<organism evidence="5 6">
    <name type="scientific">Lancefieldella parvula</name>
    <dbReference type="NCBI Taxonomy" id="1382"/>
    <lineage>
        <taxon>Bacteria</taxon>
        <taxon>Bacillati</taxon>
        <taxon>Actinomycetota</taxon>
        <taxon>Coriobacteriia</taxon>
        <taxon>Coriobacteriales</taxon>
        <taxon>Atopobiaceae</taxon>
        <taxon>Lancefieldella</taxon>
    </lineage>
</organism>
<comment type="caution">
    <text evidence="5">The sequence shown here is derived from an EMBL/GenBank/DDBJ whole genome shotgun (WGS) entry which is preliminary data.</text>
</comment>
<dbReference type="Proteomes" id="UP000772566">
    <property type="component" value="Unassembled WGS sequence"/>
</dbReference>
<dbReference type="SMART" id="SM00866">
    <property type="entry name" value="UTRA"/>
    <property type="match status" value="1"/>
</dbReference>
<dbReference type="GO" id="GO:0045892">
    <property type="term" value="P:negative regulation of DNA-templated transcription"/>
    <property type="evidence" value="ECO:0007669"/>
    <property type="project" value="TreeGrafter"/>
</dbReference>
<dbReference type="EMBL" id="JABZGT010000036">
    <property type="protein sequence ID" value="MBF4808854.1"/>
    <property type="molecule type" value="Genomic_DNA"/>
</dbReference>
<dbReference type="InterPro" id="IPR028978">
    <property type="entry name" value="Chorismate_lyase_/UTRA_dom_sf"/>
</dbReference>
<dbReference type="GO" id="GO:0003700">
    <property type="term" value="F:DNA-binding transcription factor activity"/>
    <property type="evidence" value="ECO:0007669"/>
    <property type="project" value="InterPro"/>
</dbReference>
<dbReference type="Pfam" id="PF07702">
    <property type="entry name" value="UTRA"/>
    <property type="match status" value="1"/>
</dbReference>
<keyword evidence="3" id="KW-0804">Transcription</keyword>
<dbReference type="PROSITE" id="PS50949">
    <property type="entry name" value="HTH_GNTR"/>
    <property type="match status" value="1"/>
</dbReference>
<evidence type="ECO:0000256" key="1">
    <source>
        <dbReference type="ARBA" id="ARBA00023015"/>
    </source>
</evidence>
<proteinExistence type="predicted"/>
<dbReference type="SUPFAM" id="SSF46785">
    <property type="entry name" value="Winged helix' DNA-binding domain"/>
    <property type="match status" value="1"/>
</dbReference>
<dbReference type="AlphaFoldDB" id="A0A930VZS4"/>
<dbReference type="InterPro" id="IPR011663">
    <property type="entry name" value="UTRA"/>
</dbReference>
<protein>
    <submittedName>
        <fullName evidence="5">GntR family transcriptional regulator</fullName>
    </submittedName>
</protein>
<reference evidence="5" key="1">
    <citation type="submission" date="2020-04" db="EMBL/GenBank/DDBJ databases">
        <title>Deep metagenomics examines the oral microbiome during advanced dental caries in children, revealing novel taxa and co-occurrences with host molecules.</title>
        <authorList>
            <person name="Baker J.L."/>
            <person name="Morton J.T."/>
            <person name="Dinis M."/>
            <person name="Alvarez R."/>
            <person name="Tran N.C."/>
            <person name="Knight R."/>
            <person name="Edlund A."/>
        </authorList>
    </citation>
    <scope>NUCLEOTIDE SEQUENCE</scope>
    <source>
        <strain evidence="5">JCVI_22A_bin.2</strain>
    </source>
</reference>
<evidence type="ECO:0000313" key="6">
    <source>
        <dbReference type="Proteomes" id="UP000772566"/>
    </source>
</evidence>
<dbReference type="PRINTS" id="PR00035">
    <property type="entry name" value="HTHGNTR"/>
</dbReference>
<evidence type="ECO:0000313" key="5">
    <source>
        <dbReference type="EMBL" id="MBF4808854.1"/>
    </source>
</evidence>
<dbReference type="PANTHER" id="PTHR44846">
    <property type="entry name" value="MANNOSYL-D-GLYCERATE TRANSPORT/METABOLISM SYSTEM REPRESSOR MNGR-RELATED"/>
    <property type="match status" value="1"/>
</dbReference>
<evidence type="ECO:0000256" key="2">
    <source>
        <dbReference type="ARBA" id="ARBA00023125"/>
    </source>
</evidence>
<evidence type="ECO:0000259" key="4">
    <source>
        <dbReference type="PROSITE" id="PS50949"/>
    </source>
</evidence>
<name>A0A930VZS4_9ACTN</name>
<dbReference type="PANTHER" id="PTHR44846:SF1">
    <property type="entry name" value="MANNOSYL-D-GLYCERATE TRANSPORT_METABOLISM SYSTEM REPRESSOR MNGR-RELATED"/>
    <property type="match status" value="1"/>
</dbReference>
<dbReference type="GO" id="GO:0003677">
    <property type="term" value="F:DNA binding"/>
    <property type="evidence" value="ECO:0007669"/>
    <property type="project" value="UniProtKB-KW"/>
</dbReference>
<sequence>MTTFMGRQPLYEQLANMLRYRIENEMDPDDPLPSERELSDSYGLSRTTVRLALQELEHMGLIYRQRGRGTFVADVSERATDLMGGYSFTDQQRQLGRVPKTTILEFDTIEANKFLAQHMHVILGEKLFRIKRLRSADDVPMMLEVTYLPVSQFFSLTAHDVEQKSLYQIFEEDYNIKIGVAEEEFKASIARSDDATLLQISEGSPVLSLTRTTFNDRNIIVEFTLSVARADQFRYKIVHTRS</sequence>
<dbReference type="InterPro" id="IPR036390">
    <property type="entry name" value="WH_DNA-bd_sf"/>
</dbReference>
<feature type="domain" description="HTH gntR-type" evidence="4">
    <location>
        <begin position="8"/>
        <end position="75"/>
    </location>
</feature>
<dbReference type="InterPro" id="IPR000524">
    <property type="entry name" value="Tscrpt_reg_HTH_GntR"/>
</dbReference>
<keyword evidence="2" id="KW-0238">DNA-binding</keyword>